<feature type="transmembrane region" description="Helical" evidence="10">
    <location>
        <begin position="193"/>
        <end position="217"/>
    </location>
</feature>
<feature type="transmembrane region" description="Helical" evidence="10">
    <location>
        <begin position="54"/>
        <end position="76"/>
    </location>
</feature>
<evidence type="ECO:0000256" key="10">
    <source>
        <dbReference type="SAM" id="Phobius"/>
    </source>
</evidence>
<dbReference type="PANTHER" id="PTHR43298">
    <property type="entry name" value="MULTIDRUG RESISTANCE PROTEIN NORM-RELATED"/>
    <property type="match status" value="1"/>
</dbReference>
<feature type="transmembrane region" description="Helical" evidence="10">
    <location>
        <begin position="20"/>
        <end position="42"/>
    </location>
</feature>
<evidence type="ECO:0000256" key="5">
    <source>
        <dbReference type="ARBA" id="ARBA00022692"/>
    </source>
</evidence>
<dbReference type="Proteomes" id="UP000651977">
    <property type="component" value="Unassembled WGS sequence"/>
</dbReference>
<feature type="transmembrane region" description="Helical" evidence="10">
    <location>
        <begin position="322"/>
        <end position="342"/>
    </location>
</feature>
<dbReference type="RefSeq" id="WP_055733976.1">
    <property type="nucleotide sequence ID" value="NZ_BMDY01000025.1"/>
</dbReference>
<keyword evidence="5 10" id="KW-0812">Transmembrane</keyword>
<reference evidence="12" key="1">
    <citation type="journal article" date="2019" name="Int. J. Syst. Evol. Microbiol.">
        <title>The Global Catalogue of Microorganisms (GCM) 10K type strain sequencing project: providing services to taxonomists for standard genome sequencing and annotation.</title>
        <authorList>
            <consortium name="The Broad Institute Genomics Platform"/>
            <consortium name="The Broad Institute Genome Sequencing Center for Infectious Disease"/>
            <person name="Wu L."/>
            <person name="Ma J."/>
        </authorList>
    </citation>
    <scope>NUCLEOTIDE SEQUENCE [LARGE SCALE GENOMIC DNA]</scope>
    <source>
        <strain evidence="12">CGMCC 1.10131</strain>
    </source>
</reference>
<evidence type="ECO:0000256" key="4">
    <source>
        <dbReference type="ARBA" id="ARBA00022475"/>
    </source>
</evidence>
<feature type="transmembrane region" description="Helical" evidence="10">
    <location>
        <begin position="135"/>
        <end position="152"/>
    </location>
</feature>
<dbReference type="PIRSF" id="PIRSF006603">
    <property type="entry name" value="DinF"/>
    <property type="match status" value="1"/>
</dbReference>
<dbReference type="PANTHER" id="PTHR43298:SF2">
    <property type="entry name" value="FMN_FAD EXPORTER YEEO-RELATED"/>
    <property type="match status" value="1"/>
</dbReference>
<organism evidence="11 12">
    <name type="scientific">Agarivorans gilvus</name>
    <dbReference type="NCBI Taxonomy" id="680279"/>
    <lineage>
        <taxon>Bacteria</taxon>
        <taxon>Pseudomonadati</taxon>
        <taxon>Pseudomonadota</taxon>
        <taxon>Gammaproteobacteria</taxon>
        <taxon>Alteromonadales</taxon>
        <taxon>Alteromonadaceae</taxon>
        <taxon>Agarivorans</taxon>
    </lineage>
</organism>
<accession>A0ABQ1I6J0</accession>
<proteinExistence type="predicted"/>
<comment type="subcellular location">
    <subcellularLocation>
        <location evidence="1">Cell inner membrane</location>
        <topology evidence="1">Multi-pass membrane protein</topology>
    </subcellularLocation>
</comment>
<dbReference type="InterPro" id="IPR002528">
    <property type="entry name" value="MATE_fam"/>
</dbReference>
<feature type="transmembrane region" description="Helical" evidence="10">
    <location>
        <begin position="288"/>
        <end position="310"/>
    </location>
</feature>
<feature type="transmembrane region" description="Helical" evidence="10">
    <location>
        <begin position="164"/>
        <end position="187"/>
    </location>
</feature>
<dbReference type="InterPro" id="IPR048279">
    <property type="entry name" value="MdtK-like"/>
</dbReference>
<keyword evidence="6 10" id="KW-1133">Transmembrane helix</keyword>
<gene>
    <name evidence="11" type="ORF">GCM10007414_34220</name>
</gene>
<feature type="transmembrane region" description="Helical" evidence="10">
    <location>
        <begin position="362"/>
        <end position="381"/>
    </location>
</feature>
<keyword evidence="8 10" id="KW-0472">Membrane</keyword>
<evidence type="ECO:0000256" key="1">
    <source>
        <dbReference type="ARBA" id="ARBA00004429"/>
    </source>
</evidence>
<dbReference type="Pfam" id="PF01554">
    <property type="entry name" value="MatE"/>
    <property type="match status" value="2"/>
</dbReference>
<evidence type="ECO:0000256" key="8">
    <source>
        <dbReference type="ARBA" id="ARBA00023136"/>
    </source>
</evidence>
<feature type="transmembrane region" description="Helical" evidence="10">
    <location>
        <begin position="393"/>
        <end position="416"/>
    </location>
</feature>
<keyword evidence="7" id="KW-0406">Ion transport</keyword>
<evidence type="ECO:0000256" key="9">
    <source>
        <dbReference type="ARBA" id="ARBA00031636"/>
    </source>
</evidence>
<dbReference type="InterPro" id="IPR050222">
    <property type="entry name" value="MATE_MdtK"/>
</dbReference>
<protein>
    <recommendedName>
        <fullName evidence="9">Multidrug-efflux transporter</fullName>
    </recommendedName>
</protein>
<name>A0ABQ1I6J0_9ALTE</name>
<keyword evidence="2" id="KW-0813">Transport</keyword>
<evidence type="ECO:0000313" key="11">
    <source>
        <dbReference type="EMBL" id="GGB17954.1"/>
    </source>
</evidence>
<feature type="transmembrane region" description="Helical" evidence="10">
    <location>
        <begin position="88"/>
        <end position="115"/>
    </location>
</feature>
<evidence type="ECO:0000256" key="2">
    <source>
        <dbReference type="ARBA" id="ARBA00022448"/>
    </source>
</evidence>
<sequence>MHTVPTSLNRPWLEQFWRLAWPISLQAVLLSLLALVDVLMVATLGDAEVAAVGYAGRAFFVAIIILNGFSTACAILSAQHWGNKNWQAIGRTVALSFYTGLVFTLITLAFMYSQAEVIMHWGSSDPLLISLGSDYIHATALMILFTLPVIVLESALRASGNTKLPLYISIFAVIANVALNQLLIFGFGPIPAMGIVGAGVATVIARALQISVLWLSLWWQSHPLVKACLVGFWQFKRTELVKYSKLAAPLIINFAIWSSGVFMFATLYGQLGTNALAAMSLISPIEGIAISCFIGFSSACSIMVGNKLGANNFCQAWIDARLSLLVSPIAALGIGVAIWLLSYPLLNLFGALEAETLTLAKTMVLILAASTWLRIFNMVLINGILRSGGDNSFCLMSDTFSQWGVGLMLTTIAIMVFDVSLITAYCIALSEEVFKAMLCFWRMHQKKWLRNLTTEPMVETN</sequence>
<dbReference type="EMBL" id="BMDY01000025">
    <property type="protein sequence ID" value="GGB17954.1"/>
    <property type="molecule type" value="Genomic_DNA"/>
</dbReference>
<evidence type="ECO:0000256" key="6">
    <source>
        <dbReference type="ARBA" id="ARBA00022989"/>
    </source>
</evidence>
<evidence type="ECO:0000313" key="12">
    <source>
        <dbReference type="Proteomes" id="UP000651977"/>
    </source>
</evidence>
<comment type="caution">
    <text evidence="11">The sequence shown here is derived from an EMBL/GenBank/DDBJ whole genome shotgun (WGS) entry which is preliminary data.</text>
</comment>
<evidence type="ECO:0000256" key="7">
    <source>
        <dbReference type="ARBA" id="ARBA00023065"/>
    </source>
</evidence>
<keyword evidence="12" id="KW-1185">Reference proteome</keyword>
<evidence type="ECO:0000256" key="3">
    <source>
        <dbReference type="ARBA" id="ARBA00022449"/>
    </source>
</evidence>
<keyword evidence="4" id="KW-1003">Cell membrane</keyword>
<dbReference type="NCBIfam" id="TIGR00797">
    <property type="entry name" value="matE"/>
    <property type="match status" value="1"/>
</dbReference>
<keyword evidence="3" id="KW-0050">Antiport</keyword>
<feature type="transmembrane region" description="Helical" evidence="10">
    <location>
        <begin position="246"/>
        <end position="268"/>
    </location>
</feature>